<name>A0A659SGF5_SALET</name>
<dbReference type="Proteomes" id="UP000297989">
    <property type="component" value="Unassembled WGS sequence"/>
</dbReference>
<dbReference type="EMBL" id="PYKK01000123">
    <property type="protein sequence ID" value="TGD53299.1"/>
    <property type="molecule type" value="Genomic_DNA"/>
</dbReference>
<evidence type="ECO:0000313" key="2">
    <source>
        <dbReference type="Proteomes" id="UP000297989"/>
    </source>
</evidence>
<proteinExistence type="predicted"/>
<gene>
    <name evidence="1" type="primary">mtgA</name>
    <name evidence="1" type="ORF">C9F10_00880</name>
</gene>
<comment type="caution">
    <text evidence="1">The sequence shown here is derived from an EMBL/GenBank/DDBJ whole genome shotgun (WGS) entry which is preliminary data.</text>
</comment>
<dbReference type="SUPFAM" id="SSF53955">
    <property type="entry name" value="Lysozyme-like"/>
    <property type="match status" value="1"/>
</dbReference>
<reference evidence="1 2" key="1">
    <citation type="submission" date="2018-03" db="EMBL/GenBank/DDBJ databases">
        <title>Non-Typhoidal Salmonella genome sequencing and assembly.</title>
        <authorList>
            <person name="Matchawe C."/>
        </authorList>
    </citation>
    <scope>NUCLEOTIDE SEQUENCE [LARGE SCALE GENOMIC DNA]</scope>
    <source>
        <strain evidence="1 2">8EV</strain>
    </source>
</reference>
<protein>
    <submittedName>
        <fullName evidence="1">Monofunctional biosynthetic peptidoglycan transglycosylase</fullName>
    </submittedName>
</protein>
<sequence length="56" mass="6434">RRRTMAAAARLAAVLPNPIRYKANAPSGYVRSRQAWIMRQMRQLGGESFMTRNQLN</sequence>
<dbReference type="AlphaFoldDB" id="A0A659SGF5"/>
<dbReference type="InterPro" id="IPR023346">
    <property type="entry name" value="Lysozyme-like_dom_sf"/>
</dbReference>
<accession>A0A659SGF5</accession>
<evidence type="ECO:0000313" key="1">
    <source>
        <dbReference type="EMBL" id="TGD53299.1"/>
    </source>
</evidence>
<organism evidence="1 2">
    <name type="scientific">Salmonella enterica subsp. enterica serovar Poona</name>
    <dbReference type="NCBI Taxonomy" id="436295"/>
    <lineage>
        <taxon>Bacteria</taxon>
        <taxon>Pseudomonadati</taxon>
        <taxon>Pseudomonadota</taxon>
        <taxon>Gammaproteobacteria</taxon>
        <taxon>Enterobacterales</taxon>
        <taxon>Enterobacteriaceae</taxon>
        <taxon>Salmonella</taxon>
    </lineage>
</organism>
<feature type="non-terminal residue" evidence="1">
    <location>
        <position position="1"/>
    </location>
</feature>